<sequence length="302" mass="34397">MTQHTRDFIGYGANPPHPNWPGRARIALNFVINYEEGSEPSIDDGDGFTESGLTEGGAGSFEGRDLAAESMFEYGSRVGFWRLSRLLSEHGMPATVYGCALALERNPEVAQTIRDLNYDVCAHGWKWERHQLLSETEERDRIRRTVQSITETTGERPYGWYCRYGAGLNTRRLLMEEGGFLYDSDAYNDELPYWHHGASQVQHQPHLIVPYSLANNDAKFIRGGMSTGQQFFEYLRDSFDMLYAEGLTAPKMMSVGLHTRVVGHPGRAAGLARFLDYVQQHDRVWVCRRLDLARHWYAEHGA</sequence>
<dbReference type="SUPFAM" id="SSF88713">
    <property type="entry name" value="Glycoside hydrolase/deacetylase"/>
    <property type="match status" value="1"/>
</dbReference>
<organism evidence="2 3">
    <name type="scientific">Pseudomonas caspiana</name>
    <dbReference type="NCBI Taxonomy" id="1451454"/>
    <lineage>
        <taxon>Bacteria</taxon>
        <taxon>Pseudomonadati</taxon>
        <taxon>Pseudomonadota</taxon>
        <taxon>Gammaproteobacteria</taxon>
        <taxon>Pseudomonadales</taxon>
        <taxon>Pseudomonadaceae</taxon>
        <taxon>Pseudomonas</taxon>
    </lineage>
</organism>
<name>A0A1Y3P6Z9_9PSED</name>
<comment type="caution">
    <text evidence="2">The sequence shown here is derived from an EMBL/GenBank/DDBJ whole genome shotgun (WGS) entry which is preliminary data.</text>
</comment>
<evidence type="ECO:0000259" key="1">
    <source>
        <dbReference type="PROSITE" id="PS51677"/>
    </source>
</evidence>
<dbReference type="OrthoDB" id="9787041at2"/>
<dbReference type="InterPro" id="IPR002509">
    <property type="entry name" value="NODB_dom"/>
</dbReference>
<proteinExistence type="predicted"/>
<dbReference type="PANTHER" id="PTHR43123:SF1">
    <property type="entry name" value="POLYSACCHARIDE DEACETYLASE-RELATED"/>
    <property type="match status" value="1"/>
</dbReference>
<keyword evidence="3" id="KW-1185">Reference proteome</keyword>
<dbReference type="EMBL" id="LOHF01000001">
    <property type="protein sequence ID" value="OUM75578.1"/>
    <property type="molecule type" value="Genomic_DNA"/>
</dbReference>
<dbReference type="Gene3D" id="3.20.20.370">
    <property type="entry name" value="Glycoside hydrolase/deacetylase"/>
    <property type="match status" value="1"/>
</dbReference>
<dbReference type="AlphaFoldDB" id="A0A1Y3P6Z9"/>
<dbReference type="InterPro" id="IPR017625">
    <property type="entry name" value="PuuE"/>
</dbReference>
<dbReference type="Proteomes" id="UP000195440">
    <property type="component" value="Unassembled WGS sequence"/>
</dbReference>
<dbReference type="GO" id="GO:0016810">
    <property type="term" value="F:hydrolase activity, acting on carbon-nitrogen (but not peptide) bonds"/>
    <property type="evidence" value="ECO:0007669"/>
    <property type="project" value="InterPro"/>
</dbReference>
<accession>A0A1Y3P6Z9</accession>
<evidence type="ECO:0000313" key="3">
    <source>
        <dbReference type="Proteomes" id="UP000195440"/>
    </source>
</evidence>
<dbReference type="RefSeq" id="WP_087263874.1">
    <property type="nucleotide sequence ID" value="NZ_JBJGBV010000001.1"/>
</dbReference>
<protein>
    <submittedName>
        <fullName evidence="2">Chitin deacetylase</fullName>
    </submittedName>
</protein>
<dbReference type="InterPro" id="IPR011330">
    <property type="entry name" value="Glyco_hydro/deAcase_b/a-brl"/>
</dbReference>
<gene>
    <name evidence="2" type="ORF">AUC60_00220</name>
</gene>
<dbReference type="Pfam" id="PF01522">
    <property type="entry name" value="Polysacc_deac_1"/>
    <property type="match status" value="1"/>
</dbReference>
<dbReference type="GO" id="GO:0005975">
    <property type="term" value="P:carbohydrate metabolic process"/>
    <property type="evidence" value="ECO:0007669"/>
    <property type="project" value="InterPro"/>
</dbReference>
<dbReference type="PROSITE" id="PS51677">
    <property type="entry name" value="NODB"/>
    <property type="match status" value="1"/>
</dbReference>
<evidence type="ECO:0000313" key="2">
    <source>
        <dbReference type="EMBL" id="OUM75578.1"/>
    </source>
</evidence>
<reference evidence="2 3" key="1">
    <citation type="journal article" date="2017" name="Syst. Appl. Microbiol.">
        <title>Pseudomonas caspiana sp. nov., a citrus pathogen in the Pseudomonas syringae phylogenetic group.</title>
        <authorList>
            <person name="Busquets A."/>
            <person name="Gomila M."/>
            <person name="Beiki F."/>
            <person name="Mulet M."/>
            <person name="Rahimian H."/>
            <person name="Garcia-Valdes E."/>
            <person name="Lalucat J."/>
        </authorList>
    </citation>
    <scope>NUCLEOTIDE SEQUENCE [LARGE SCALE GENOMIC DNA]</scope>
    <source>
        <strain evidence="2 3">FBF102</strain>
    </source>
</reference>
<dbReference type="CDD" id="cd10977">
    <property type="entry name" value="CE4_PuuE_SpCDA1"/>
    <property type="match status" value="1"/>
</dbReference>
<feature type="domain" description="NodB homology" evidence="1">
    <location>
        <begin position="66"/>
        <end position="287"/>
    </location>
</feature>
<dbReference type="PANTHER" id="PTHR43123">
    <property type="entry name" value="POLYSACCHARIDE DEACETYLASE-RELATED"/>
    <property type="match status" value="1"/>
</dbReference>